<protein>
    <submittedName>
        <fullName evidence="1">Uncharacterized protein</fullName>
    </submittedName>
</protein>
<organism evidence="1 2">
    <name type="scientific">Sungkyunkwania multivorans</name>
    <dbReference type="NCBI Taxonomy" id="1173618"/>
    <lineage>
        <taxon>Bacteria</taxon>
        <taxon>Pseudomonadati</taxon>
        <taxon>Bacteroidota</taxon>
        <taxon>Flavobacteriia</taxon>
        <taxon>Flavobacteriales</taxon>
        <taxon>Flavobacteriaceae</taxon>
        <taxon>Sungkyunkwania</taxon>
    </lineage>
</organism>
<dbReference type="SUPFAM" id="SSF56209">
    <property type="entry name" value="Nitrile hydratase alpha chain"/>
    <property type="match status" value="1"/>
</dbReference>
<dbReference type="EMBL" id="JBHTJH010000017">
    <property type="protein sequence ID" value="MFD0862938.1"/>
    <property type="molecule type" value="Genomic_DNA"/>
</dbReference>
<reference evidence="2" key="1">
    <citation type="journal article" date="2019" name="Int. J. Syst. Evol. Microbiol.">
        <title>The Global Catalogue of Microorganisms (GCM) 10K type strain sequencing project: providing services to taxonomists for standard genome sequencing and annotation.</title>
        <authorList>
            <consortium name="The Broad Institute Genomics Platform"/>
            <consortium name="The Broad Institute Genome Sequencing Center for Infectious Disease"/>
            <person name="Wu L."/>
            <person name="Ma J."/>
        </authorList>
    </citation>
    <scope>NUCLEOTIDE SEQUENCE [LARGE SCALE GENOMIC DNA]</scope>
    <source>
        <strain evidence="2">CCUG 62952</strain>
    </source>
</reference>
<evidence type="ECO:0000313" key="1">
    <source>
        <dbReference type="EMBL" id="MFD0862938.1"/>
    </source>
</evidence>
<name>A0ABW3D286_9FLAO</name>
<dbReference type="RefSeq" id="WP_386408536.1">
    <property type="nucleotide sequence ID" value="NZ_JBHTJH010000017.1"/>
</dbReference>
<dbReference type="InterPro" id="IPR036648">
    <property type="entry name" value="CN_Hdrase_a/SCN_Hdrase_g_sf"/>
</dbReference>
<keyword evidence="2" id="KW-1185">Reference proteome</keyword>
<sequence length="120" mass="13111">MKITSEELKEGQELYMSVISKAWKDSAFKKTLIEKPVQAIEQFLGKSIDATDMPHFVVEDQTDSATIYLNIPKKVSLENLELSEEQLELIAGGDFGAHAGAFASGIASGAAFMAILKKIF</sequence>
<accession>A0ABW3D286</accession>
<dbReference type="Gene3D" id="3.90.330.10">
    <property type="entry name" value="Nitrile hydratase alpha /Thiocyanate hydrolase gamma"/>
    <property type="match status" value="1"/>
</dbReference>
<evidence type="ECO:0000313" key="2">
    <source>
        <dbReference type="Proteomes" id="UP001596978"/>
    </source>
</evidence>
<comment type="caution">
    <text evidence="1">The sequence shown here is derived from an EMBL/GenBank/DDBJ whole genome shotgun (WGS) entry which is preliminary data.</text>
</comment>
<gene>
    <name evidence="1" type="ORF">ACFQ1M_12050</name>
</gene>
<dbReference type="Proteomes" id="UP001596978">
    <property type="component" value="Unassembled WGS sequence"/>
</dbReference>
<proteinExistence type="predicted"/>